<feature type="compositionally biased region" description="Polar residues" evidence="1">
    <location>
        <begin position="80"/>
        <end position="95"/>
    </location>
</feature>
<feature type="compositionally biased region" description="Basic and acidic residues" evidence="1">
    <location>
        <begin position="252"/>
        <end position="261"/>
    </location>
</feature>
<keyword evidence="4" id="KW-1185">Reference proteome</keyword>
<feature type="compositionally biased region" description="Basic residues" evidence="1">
    <location>
        <begin position="232"/>
        <end position="242"/>
    </location>
</feature>
<feature type="compositionally biased region" description="Polar residues" evidence="1">
    <location>
        <begin position="188"/>
        <end position="207"/>
    </location>
</feature>
<feature type="compositionally biased region" description="Basic and acidic residues" evidence="1">
    <location>
        <begin position="106"/>
        <end position="133"/>
    </location>
</feature>
<dbReference type="SMART" id="SM00285">
    <property type="entry name" value="PBD"/>
    <property type="match status" value="1"/>
</dbReference>
<feature type="domain" description="CRIB" evidence="2">
    <location>
        <begin position="31"/>
        <end position="44"/>
    </location>
</feature>
<dbReference type="PANTHER" id="PTHR46325">
    <property type="entry name" value="CRIB DOMAIN-CONTAINING PROTEIN RIC8"/>
    <property type="match status" value="1"/>
</dbReference>
<accession>A0ABU6WLT2</accession>
<sequence length="275" mass="30785">MPNNCKVKGILKRISFISQVFESDKEKEIEIGHPTDVKHVAHIGWQGHSAENNPSWMNEFKSSPGLTSSAPLSLYGDLHSQGNDNSPQWDSQETDSAVKRGSRSMNGEERDARSSRKQSMRESHAKEKSDRPRNPKTRSSKSKESSCNNKNESTNNNSKCSSEQQQIQGCSSSEQPPRNNLLPDVSKRTSSIKVKDASSNAGSTATKSRSSRAQHHHHRDHNNLNREISSRSGHKARNKHSRHLEEDQSQSESEHDQDQNGHHLQRGSGKILLTN</sequence>
<evidence type="ECO:0000313" key="4">
    <source>
        <dbReference type="Proteomes" id="UP001341840"/>
    </source>
</evidence>
<evidence type="ECO:0000313" key="3">
    <source>
        <dbReference type="EMBL" id="MED6185043.1"/>
    </source>
</evidence>
<feature type="region of interest" description="Disordered" evidence="1">
    <location>
        <begin position="48"/>
        <end position="275"/>
    </location>
</feature>
<dbReference type="InterPro" id="IPR036936">
    <property type="entry name" value="CRIB_dom_sf"/>
</dbReference>
<feature type="compositionally biased region" description="Polar residues" evidence="1">
    <location>
        <begin position="164"/>
        <end position="178"/>
    </location>
</feature>
<dbReference type="Pfam" id="PF00786">
    <property type="entry name" value="PBD"/>
    <property type="match status" value="1"/>
</dbReference>
<dbReference type="PROSITE" id="PS50108">
    <property type="entry name" value="CRIB"/>
    <property type="match status" value="1"/>
</dbReference>
<dbReference type="CDD" id="cd00132">
    <property type="entry name" value="CRIB"/>
    <property type="match status" value="1"/>
</dbReference>
<gene>
    <name evidence="3" type="ORF">PIB30_053179</name>
</gene>
<dbReference type="EMBL" id="JASCZI010181635">
    <property type="protein sequence ID" value="MED6185043.1"/>
    <property type="molecule type" value="Genomic_DNA"/>
</dbReference>
<feature type="compositionally biased region" description="Basic residues" evidence="1">
    <location>
        <begin position="209"/>
        <end position="220"/>
    </location>
</feature>
<feature type="compositionally biased region" description="Polar residues" evidence="1">
    <location>
        <begin position="49"/>
        <end position="71"/>
    </location>
</feature>
<feature type="compositionally biased region" description="Low complexity" evidence="1">
    <location>
        <begin position="145"/>
        <end position="163"/>
    </location>
</feature>
<proteinExistence type="predicted"/>
<dbReference type="Gene3D" id="3.90.810.10">
    <property type="entry name" value="CRIB domain"/>
    <property type="match status" value="1"/>
</dbReference>
<organism evidence="3 4">
    <name type="scientific">Stylosanthes scabra</name>
    <dbReference type="NCBI Taxonomy" id="79078"/>
    <lineage>
        <taxon>Eukaryota</taxon>
        <taxon>Viridiplantae</taxon>
        <taxon>Streptophyta</taxon>
        <taxon>Embryophyta</taxon>
        <taxon>Tracheophyta</taxon>
        <taxon>Spermatophyta</taxon>
        <taxon>Magnoliopsida</taxon>
        <taxon>eudicotyledons</taxon>
        <taxon>Gunneridae</taxon>
        <taxon>Pentapetalae</taxon>
        <taxon>rosids</taxon>
        <taxon>fabids</taxon>
        <taxon>Fabales</taxon>
        <taxon>Fabaceae</taxon>
        <taxon>Papilionoideae</taxon>
        <taxon>50 kb inversion clade</taxon>
        <taxon>dalbergioids sensu lato</taxon>
        <taxon>Dalbergieae</taxon>
        <taxon>Pterocarpus clade</taxon>
        <taxon>Stylosanthes</taxon>
    </lineage>
</organism>
<reference evidence="3 4" key="1">
    <citation type="journal article" date="2023" name="Plants (Basel)">
        <title>Bridging the Gap: Combining Genomics and Transcriptomics Approaches to Understand Stylosanthes scabra, an Orphan Legume from the Brazilian Caatinga.</title>
        <authorList>
            <person name="Ferreira-Neto J.R.C."/>
            <person name="da Silva M.D."/>
            <person name="Binneck E."/>
            <person name="de Melo N.F."/>
            <person name="da Silva R.H."/>
            <person name="de Melo A.L.T.M."/>
            <person name="Pandolfi V."/>
            <person name="Bustamante F.O."/>
            <person name="Brasileiro-Vidal A.C."/>
            <person name="Benko-Iseppon A.M."/>
        </authorList>
    </citation>
    <scope>NUCLEOTIDE SEQUENCE [LARGE SCALE GENOMIC DNA]</scope>
    <source>
        <tissue evidence="3">Leaves</tissue>
    </source>
</reference>
<comment type="caution">
    <text evidence="3">The sequence shown here is derived from an EMBL/GenBank/DDBJ whole genome shotgun (WGS) entry which is preliminary data.</text>
</comment>
<name>A0ABU6WLT2_9FABA</name>
<dbReference type="PANTHER" id="PTHR46325:SF43">
    <property type="entry name" value="ROP-INTERACTIVE CRIB MOTIF PROTEIN"/>
    <property type="match status" value="1"/>
</dbReference>
<dbReference type="InterPro" id="IPR000095">
    <property type="entry name" value="CRIB_dom"/>
</dbReference>
<protein>
    <recommendedName>
        <fullName evidence="2">CRIB domain-containing protein</fullName>
    </recommendedName>
</protein>
<evidence type="ECO:0000259" key="2">
    <source>
        <dbReference type="PROSITE" id="PS50108"/>
    </source>
</evidence>
<dbReference type="Proteomes" id="UP001341840">
    <property type="component" value="Unassembled WGS sequence"/>
</dbReference>
<evidence type="ECO:0000256" key="1">
    <source>
        <dbReference type="SAM" id="MobiDB-lite"/>
    </source>
</evidence>